<sequence>MMHLRLAKHFITILCNVFKGDSLAHSSKIFMLPSFIFPQRFISLNCFYLFWKPY</sequence>
<evidence type="ECO:0000313" key="2">
    <source>
        <dbReference type="EMBL" id="JAH98701.1"/>
    </source>
</evidence>
<reference evidence="2" key="2">
    <citation type="journal article" date="2015" name="Fish Shellfish Immunol.">
        <title>Early steps in the European eel (Anguilla anguilla)-Vibrio vulnificus interaction in the gills: Role of the RtxA13 toxin.</title>
        <authorList>
            <person name="Callol A."/>
            <person name="Pajuelo D."/>
            <person name="Ebbesson L."/>
            <person name="Teles M."/>
            <person name="MacKenzie S."/>
            <person name="Amaro C."/>
        </authorList>
    </citation>
    <scope>NUCLEOTIDE SEQUENCE</scope>
</reference>
<reference evidence="2" key="1">
    <citation type="submission" date="2014-11" db="EMBL/GenBank/DDBJ databases">
        <authorList>
            <person name="Amaro Gonzalez C."/>
        </authorList>
    </citation>
    <scope>NUCLEOTIDE SEQUENCE</scope>
</reference>
<name>A0A0E9X8A8_ANGAN</name>
<dbReference type="EMBL" id="GBXM01009876">
    <property type="protein sequence ID" value="JAH98701.1"/>
    <property type="molecule type" value="Transcribed_RNA"/>
</dbReference>
<keyword evidence="1" id="KW-0472">Membrane</keyword>
<keyword evidence="1" id="KW-1133">Transmembrane helix</keyword>
<dbReference type="AlphaFoldDB" id="A0A0E9X8A8"/>
<proteinExistence type="predicted"/>
<organism evidence="2">
    <name type="scientific">Anguilla anguilla</name>
    <name type="common">European freshwater eel</name>
    <name type="synonym">Muraena anguilla</name>
    <dbReference type="NCBI Taxonomy" id="7936"/>
    <lineage>
        <taxon>Eukaryota</taxon>
        <taxon>Metazoa</taxon>
        <taxon>Chordata</taxon>
        <taxon>Craniata</taxon>
        <taxon>Vertebrata</taxon>
        <taxon>Euteleostomi</taxon>
        <taxon>Actinopterygii</taxon>
        <taxon>Neopterygii</taxon>
        <taxon>Teleostei</taxon>
        <taxon>Anguilliformes</taxon>
        <taxon>Anguillidae</taxon>
        <taxon>Anguilla</taxon>
    </lineage>
</organism>
<feature type="transmembrane region" description="Helical" evidence="1">
    <location>
        <begin position="29"/>
        <end position="51"/>
    </location>
</feature>
<evidence type="ECO:0000256" key="1">
    <source>
        <dbReference type="SAM" id="Phobius"/>
    </source>
</evidence>
<keyword evidence="1" id="KW-0812">Transmembrane</keyword>
<protein>
    <submittedName>
        <fullName evidence="2">Uncharacterized protein</fullName>
    </submittedName>
</protein>
<accession>A0A0E9X8A8</accession>